<evidence type="ECO:0000259" key="35">
    <source>
        <dbReference type="PROSITE" id="PS50064"/>
    </source>
</evidence>
<dbReference type="InterPro" id="IPR050800">
    <property type="entry name" value="ARTD/PARP"/>
</dbReference>
<evidence type="ECO:0000256" key="32">
    <source>
        <dbReference type="PIRNR" id="PIRNR000489"/>
    </source>
</evidence>
<dbReference type="Pfam" id="PF00533">
    <property type="entry name" value="BRCT"/>
    <property type="match status" value="1"/>
</dbReference>
<evidence type="ECO:0000256" key="17">
    <source>
        <dbReference type="ARBA" id="ARBA00022833"/>
    </source>
</evidence>
<dbReference type="Gene3D" id="3.90.640.80">
    <property type="match status" value="1"/>
</dbReference>
<evidence type="ECO:0000259" key="39">
    <source>
        <dbReference type="PROSITE" id="PS51977"/>
    </source>
</evidence>
<dbReference type="InterPro" id="IPR008288">
    <property type="entry name" value="PARP"/>
</dbReference>
<gene>
    <name evidence="40" type="ORF">CVLEPA_LOCUS10731</name>
</gene>
<keyword evidence="8" id="KW-0399">Innate immunity</keyword>
<dbReference type="InterPro" id="IPR001357">
    <property type="entry name" value="BRCT_dom"/>
</dbReference>
<evidence type="ECO:0000256" key="20">
    <source>
        <dbReference type="ARBA" id="ARBA00023027"/>
    </source>
</evidence>
<dbReference type="PIRSF" id="PIRSF000489">
    <property type="entry name" value="NAD_ADPRT"/>
    <property type="match status" value="1"/>
</dbReference>
<keyword evidence="41" id="KW-1185">Reference proteome</keyword>
<dbReference type="InterPro" id="IPR001510">
    <property type="entry name" value="Znf_PARP"/>
</dbReference>
<dbReference type="CDD" id="cd01437">
    <property type="entry name" value="parp_like"/>
    <property type="match status" value="1"/>
</dbReference>
<evidence type="ECO:0000256" key="22">
    <source>
        <dbReference type="ARBA" id="ARBA00023163"/>
    </source>
</evidence>
<evidence type="ECO:0000256" key="11">
    <source>
        <dbReference type="ARBA" id="ARBA00022695"/>
    </source>
</evidence>
<evidence type="ECO:0000256" key="13">
    <source>
        <dbReference type="ARBA" id="ARBA00022737"/>
    </source>
</evidence>
<comment type="subcellular location">
    <subcellularLocation>
        <location evidence="1">Chromosome</location>
    </subcellularLocation>
    <subcellularLocation>
        <location evidence="2">Cytoplasm</location>
        <location evidence="2">Cytosol</location>
    </subcellularLocation>
    <subcellularLocation>
        <location evidence="3">Nucleus</location>
        <location evidence="3">Nucleolus</location>
    </subcellularLocation>
</comment>
<evidence type="ECO:0000313" key="40">
    <source>
        <dbReference type="EMBL" id="CAK8680483.1"/>
    </source>
</evidence>
<dbReference type="Pfam" id="PF00644">
    <property type="entry name" value="PARP"/>
    <property type="match status" value="1"/>
</dbReference>
<reference evidence="40 41" key="1">
    <citation type="submission" date="2024-02" db="EMBL/GenBank/DDBJ databases">
        <authorList>
            <person name="Daric V."/>
            <person name="Darras S."/>
        </authorList>
    </citation>
    <scope>NUCLEOTIDE SEQUENCE [LARGE SCALE GENOMIC DNA]</scope>
</reference>
<dbReference type="Gene3D" id="3.90.228.10">
    <property type="match status" value="1"/>
</dbReference>
<dbReference type="PANTHER" id="PTHR10459">
    <property type="entry name" value="DNA LIGASE"/>
    <property type="match status" value="1"/>
</dbReference>
<dbReference type="PROSITE" id="PS00347">
    <property type="entry name" value="ZF_PARP_1"/>
    <property type="match status" value="2"/>
</dbReference>
<evidence type="ECO:0000256" key="3">
    <source>
        <dbReference type="ARBA" id="ARBA00004604"/>
    </source>
</evidence>
<keyword evidence="14" id="KW-0227">DNA damage</keyword>
<feature type="region of interest" description="Disordered" evidence="34">
    <location>
        <begin position="910"/>
        <end position="929"/>
    </location>
</feature>
<keyword evidence="7" id="KW-0021">Allosteric enzyme</keyword>
<evidence type="ECO:0000256" key="33">
    <source>
        <dbReference type="RuleBase" id="RU362114"/>
    </source>
</evidence>
<evidence type="ECO:0000256" key="8">
    <source>
        <dbReference type="ARBA" id="ARBA00022588"/>
    </source>
</evidence>
<comment type="catalytic activity">
    <reaction evidence="29">
        <text>L-histidyl-[protein] + NAD(+) = N(tele)-(ADP-D-ribosyl)-L-histidyl-[protein] + nicotinamide + H(+)</text>
        <dbReference type="Rhea" id="RHEA:72071"/>
        <dbReference type="Rhea" id="RHEA-COMP:9745"/>
        <dbReference type="Rhea" id="RHEA-COMP:18085"/>
        <dbReference type="ChEBI" id="CHEBI:15378"/>
        <dbReference type="ChEBI" id="CHEBI:17154"/>
        <dbReference type="ChEBI" id="CHEBI:29979"/>
        <dbReference type="ChEBI" id="CHEBI:57540"/>
        <dbReference type="ChEBI" id="CHEBI:191398"/>
    </reaction>
    <physiologicalReaction direction="left-to-right" evidence="29">
        <dbReference type="Rhea" id="RHEA:72072"/>
    </physiologicalReaction>
</comment>
<dbReference type="EC" id="2.4.2.30" evidence="32"/>
<sequence>MANEDPPYRAEYAKSNRSSCKSCLSLIAKDSLRIAIMVQSRHFDGKEPKWHHYTCFFSKCRPKSVDDVGHFHNLRWEDQEKVRAQIDRPGCSGANKENSKSVKLVKKSLPDFVIQYALSNRSACKKCEGKIEKDEIRISHKEFDPEKPQIGLVDRWHHVGCFMKARKELGWDDSEYTAEMLTGFKGLDTEDRNTIKKLLQKKGKKTKKTVAKEAKIDVKTEQENNISQKLRGQSSLLWKVIDNLKKQDLKKPELVQILEENNQTVPKGIDKIYDRIADGMIFGRLPPCSVCGDGQLVASSRGFYQCTGNISGWTSCTNTTLDVKRTPWVIPAELKDEYPYFKKYRFKAKDRVFPPTAAPKPLKNKKILLVGKLSKSKEDIKADIEKLGGSVTTSLSKAYCCISTQGEVDSKKKRIRDAEVEDIFIVSETFLTECAQMQSQTSVLLPLLKKFSLASWGTERACTGDGKSMKRIMEEERSGASSSKKMKVVVKSGAAVDPESNMEDDSEVLVHNGHKHTATLSMVDMKSGHNSFYKLQLLQNVSGRRWHVFRAWGRVGTNIGGTKLEDFRSLNGALDNFHEVYLEKTGNKFGCADFVKYPKKFYPLEIDYGGDDESKFKLDGAGASSKLAASVQEIVKMIFDLESMKKAMMEFEIDLNKMPLGKLSKRQMQTAYSVLTEATELIKTNELVGGKMLDCSNRFYTLIPHDYGFEQPPLLDNEDIIKAKASMLDNLMDIEVAYNILKGGKEVKGAENEDPLDASYKKLQCEVDPVEKDSEEFNLVKNYVELTHASTHDQYTLAVDELFKVNRKGEDRRFRPFQKLPNRQLLWHGSRATNFAGILSQGLRIAPPEAPVTGYMFGKGIYFADMVSKSANYCGSSHSNPYGLGLLADVALGNMYELTNAKNVRKLPKGKHSVKGIGTTEPDKSTHVTTTDGVTVPMGKESTADLTRHNNQTSLLYNEYIVYDVAQVNLKYLVKFKFNYKSLW</sequence>
<dbReference type="SUPFAM" id="SSF52113">
    <property type="entry name" value="BRCT domain"/>
    <property type="match status" value="1"/>
</dbReference>
<dbReference type="CDD" id="cd08001">
    <property type="entry name" value="WGR_PARP1_like"/>
    <property type="match status" value="1"/>
</dbReference>
<dbReference type="Pfam" id="PF02877">
    <property type="entry name" value="PARP_reg"/>
    <property type="match status" value="1"/>
</dbReference>
<dbReference type="SUPFAM" id="SSF57716">
    <property type="entry name" value="Glucocorticoid receptor-like (DNA-binding domain)"/>
    <property type="match status" value="2"/>
</dbReference>
<evidence type="ECO:0000256" key="6">
    <source>
        <dbReference type="ARBA" id="ARBA00022499"/>
    </source>
</evidence>
<dbReference type="Gene3D" id="3.30.1740.10">
    <property type="entry name" value="Zinc finger, PARP-type"/>
    <property type="match status" value="2"/>
</dbReference>
<dbReference type="PROSITE" id="PS51059">
    <property type="entry name" value="PARP_CATALYTIC"/>
    <property type="match status" value="1"/>
</dbReference>
<dbReference type="Gene3D" id="1.20.142.10">
    <property type="entry name" value="Poly(ADP-ribose) polymerase, regulatory domain"/>
    <property type="match status" value="1"/>
</dbReference>
<feature type="domain" description="PARP alpha-helical" evidence="38">
    <location>
        <begin position="624"/>
        <end position="742"/>
    </location>
</feature>
<keyword evidence="10 32" id="KW-0808">Transferase</keyword>
<keyword evidence="21 32" id="KW-0238">DNA-binding</keyword>
<comment type="catalytic activity">
    <reaction evidence="28 32">
        <text>NAD(+) + (ADP-D-ribosyl)n-acceptor = nicotinamide + (ADP-D-ribosyl)n+1-acceptor + H(+).</text>
        <dbReference type="EC" id="2.4.2.30"/>
    </reaction>
</comment>
<dbReference type="SUPFAM" id="SSF56399">
    <property type="entry name" value="ADP-ribosylation"/>
    <property type="match status" value="1"/>
</dbReference>
<dbReference type="InterPro" id="IPR036616">
    <property type="entry name" value="Poly(ADP-ribose)pol_reg_dom_sf"/>
</dbReference>
<keyword evidence="23" id="KW-0234">DNA repair</keyword>
<evidence type="ECO:0000256" key="31">
    <source>
        <dbReference type="ARBA" id="ARBA00048575"/>
    </source>
</evidence>
<dbReference type="SUPFAM" id="SSF142921">
    <property type="entry name" value="WGR domain-like"/>
    <property type="match status" value="1"/>
</dbReference>
<feature type="domain" description="BRCT" evidence="36">
    <location>
        <begin position="357"/>
        <end position="434"/>
    </location>
</feature>
<evidence type="ECO:0000259" key="37">
    <source>
        <dbReference type="PROSITE" id="PS51059"/>
    </source>
</evidence>
<evidence type="ECO:0000256" key="12">
    <source>
        <dbReference type="ARBA" id="ARBA00022723"/>
    </source>
</evidence>
<comment type="similarity">
    <text evidence="27">Belongs to the ARTD/PARP family.</text>
</comment>
<dbReference type="PROSITE" id="PS50172">
    <property type="entry name" value="BRCT"/>
    <property type="match status" value="1"/>
</dbReference>
<comment type="catalytic activity">
    <reaction evidence="25">
        <text>L-glutamyl-[protein] + NAD(+) = 5-O-(ADP-D-ribosyl)-L-glutamyl-[protein] + nicotinamide</text>
        <dbReference type="Rhea" id="RHEA:58224"/>
        <dbReference type="Rhea" id="RHEA-COMP:10208"/>
        <dbReference type="Rhea" id="RHEA-COMP:15089"/>
        <dbReference type="ChEBI" id="CHEBI:17154"/>
        <dbReference type="ChEBI" id="CHEBI:29973"/>
        <dbReference type="ChEBI" id="CHEBI:57540"/>
        <dbReference type="ChEBI" id="CHEBI:142540"/>
    </reaction>
    <physiologicalReaction direction="left-to-right" evidence="25">
        <dbReference type="Rhea" id="RHEA:58225"/>
    </physiologicalReaction>
</comment>
<dbReference type="SUPFAM" id="SSF47587">
    <property type="entry name" value="Domain of poly(ADP-ribose) polymerase"/>
    <property type="match status" value="1"/>
</dbReference>
<keyword evidence="12 32" id="KW-0479">Metal-binding</keyword>
<keyword evidence="5" id="KW-0963">Cytoplasm</keyword>
<dbReference type="SMART" id="SM00773">
    <property type="entry name" value="WGR"/>
    <property type="match status" value="1"/>
</dbReference>
<keyword evidence="19" id="KW-0805">Transcription regulation</keyword>
<evidence type="ECO:0000256" key="5">
    <source>
        <dbReference type="ARBA" id="ARBA00022490"/>
    </source>
</evidence>
<dbReference type="PROSITE" id="PS50064">
    <property type="entry name" value="ZF_PARP_2"/>
    <property type="match status" value="2"/>
</dbReference>
<keyword evidence="13" id="KW-0677">Repeat</keyword>
<dbReference type="InterPro" id="IPR036957">
    <property type="entry name" value="Znf_PARP_sf"/>
</dbReference>
<evidence type="ECO:0000256" key="28">
    <source>
        <dbReference type="ARBA" id="ARBA00033987"/>
    </source>
</evidence>
<keyword evidence="11" id="KW-0548">Nucleotidyltransferase</keyword>
<evidence type="ECO:0000256" key="23">
    <source>
        <dbReference type="ARBA" id="ARBA00023204"/>
    </source>
</evidence>
<keyword evidence="15" id="KW-0013">ADP-ribosylation</keyword>
<dbReference type="Proteomes" id="UP001642483">
    <property type="component" value="Unassembled WGS sequence"/>
</dbReference>
<dbReference type="PROSITE" id="PS51060">
    <property type="entry name" value="PARP_ALPHA_HD"/>
    <property type="match status" value="1"/>
</dbReference>
<evidence type="ECO:0000259" key="38">
    <source>
        <dbReference type="PROSITE" id="PS51060"/>
    </source>
</evidence>
<dbReference type="SMART" id="SM01335">
    <property type="entry name" value="PADR1"/>
    <property type="match status" value="1"/>
</dbReference>
<evidence type="ECO:0000256" key="10">
    <source>
        <dbReference type="ARBA" id="ARBA00022679"/>
    </source>
</evidence>
<dbReference type="InterPro" id="IPR036420">
    <property type="entry name" value="BRCT_dom_sf"/>
</dbReference>
<evidence type="ECO:0000256" key="24">
    <source>
        <dbReference type="ARBA" id="ARBA00023242"/>
    </source>
</evidence>
<dbReference type="Pfam" id="PF00645">
    <property type="entry name" value="zf-PARP"/>
    <property type="match status" value="2"/>
</dbReference>
<dbReference type="PROSITE" id="PS51977">
    <property type="entry name" value="WGR"/>
    <property type="match status" value="1"/>
</dbReference>
<evidence type="ECO:0000256" key="14">
    <source>
        <dbReference type="ARBA" id="ARBA00022763"/>
    </source>
</evidence>
<keyword evidence="22" id="KW-0804">Transcription</keyword>
<comment type="catalytic activity">
    <reaction evidence="26">
        <text>L-aspartyl-[protein] + NAD(+) = 4-O-(ADP-D-ribosyl)-L-aspartyl-[protein] + nicotinamide</text>
        <dbReference type="Rhea" id="RHEA:54424"/>
        <dbReference type="Rhea" id="RHEA-COMP:9867"/>
        <dbReference type="Rhea" id="RHEA-COMP:13832"/>
        <dbReference type="ChEBI" id="CHEBI:17154"/>
        <dbReference type="ChEBI" id="CHEBI:29961"/>
        <dbReference type="ChEBI" id="CHEBI:57540"/>
        <dbReference type="ChEBI" id="CHEBI:138102"/>
    </reaction>
    <physiologicalReaction direction="left-to-right" evidence="26">
        <dbReference type="Rhea" id="RHEA:54425"/>
    </physiologicalReaction>
</comment>
<evidence type="ECO:0000313" key="41">
    <source>
        <dbReference type="Proteomes" id="UP001642483"/>
    </source>
</evidence>
<keyword evidence="4" id="KW-0158">Chromosome</keyword>
<keyword evidence="24 32" id="KW-0539">Nucleus</keyword>
<comment type="catalytic activity">
    <reaction evidence="31">
        <text>L-seryl-[protein] + NAD(+) = O-(ADP-D-ribosyl)-L-seryl-[protein] + nicotinamide + H(+)</text>
        <dbReference type="Rhea" id="RHEA:58232"/>
        <dbReference type="Rhea" id="RHEA-COMP:9863"/>
        <dbReference type="Rhea" id="RHEA-COMP:15091"/>
        <dbReference type="ChEBI" id="CHEBI:15378"/>
        <dbReference type="ChEBI" id="CHEBI:17154"/>
        <dbReference type="ChEBI" id="CHEBI:29999"/>
        <dbReference type="ChEBI" id="CHEBI:57540"/>
        <dbReference type="ChEBI" id="CHEBI:142556"/>
    </reaction>
    <physiologicalReaction direction="left-to-right" evidence="31">
        <dbReference type="Rhea" id="RHEA:58233"/>
    </physiologicalReaction>
</comment>
<evidence type="ECO:0000256" key="2">
    <source>
        <dbReference type="ARBA" id="ARBA00004514"/>
    </source>
</evidence>
<dbReference type="InterPro" id="IPR012982">
    <property type="entry name" value="PARP1-like_PADR1_Zn_ribbon"/>
</dbReference>
<evidence type="ECO:0000256" key="29">
    <source>
        <dbReference type="ARBA" id="ARBA00048241"/>
    </source>
</evidence>
<name>A0ABP0FLC8_CLALP</name>
<feature type="domain" description="PARP-type" evidence="35">
    <location>
        <begin position="112"/>
        <end position="203"/>
    </location>
</feature>
<dbReference type="EMBL" id="CAWYQH010000068">
    <property type="protein sequence ID" value="CAK8680483.1"/>
    <property type="molecule type" value="Genomic_DNA"/>
</dbReference>
<evidence type="ECO:0000256" key="21">
    <source>
        <dbReference type="ARBA" id="ARBA00023125"/>
    </source>
</evidence>
<keyword evidence="16" id="KW-0863">Zinc-finger</keyword>
<evidence type="ECO:0000256" key="27">
    <source>
        <dbReference type="ARBA" id="ARBA00024347"/>
    </source>
</evidence>
<dbReference type="Gene3D" id="3.40.50.10190">
    <property type="entry name" value="BRCT domain"/>
    <property type="match status" value="1"/>
</dbReference>
<dbReference type="InterPro" id="IPR012317">
    <property type="entry name" value="Poly(ADP-ribose)pol_cat_dom"/>
</dbReference>
<dbReference type="CDD" id="cd17747">
    <property type="entry name" value="BRCT_PARP1"/>
    <property type="match status" value="1"/>
</dbReference>
<dbReference type="Pfam" id="PF21728">
    <property type="entry name" value="PADR1_N"/>
    <property type="match status" value="1"/>
</dbReference>
<evidence type="ECO:0000256" key="16">
    <source>
        <dbReference type="ARBA" id="ARBA00022771"/>
    </source>
</evidence>
<feature type="domain" description="PARP-type" evidence="35">
    <location>
        <begin position="8"/>
        <end position="90"/>
    </location>
</feature>
<keyword evidence="9 32" id="KW-0328">Glycosyltransferase</keyword>
<evidence type="ECO:0000256" key="9">
    <source>
        <dbReference type="ARBA" id="ARBA00022676"/>
    </source>
</evidence>
<evidence type="ECO:0000256" key="1">
    <source>
        <dbReference type="ARBA" id="ARBA00004286"/>
    </source>
</evidence>
<keyword evidence="6" id="KW-1017">Isopeptide bond</keyword>
<dbReference type="SMART" id="SM01336">
    <property type="entry name" value="zf-PARP"/>
    <property type="match status" value="2"/>
</dbReference>
<dbReference type="Pfam" id="PF08063">
    <property type="entry name" value="Zn_ribbon_PADR1"/>
    <property type="match status" value="1"/>
</dbReference>
<dbReference type="InterPro" id="IPR008893">
    <property type="entry name" value="WGR_domain"/>
</dbReference>
<dbReference type="PANTHER" id="PTHR10459:SF112">
    <property type="entry name" value="POLY [ADP-RIBOSE] POLYMERASE 1"/>
    <property type="match status" value="1"/>
</dbReference>
<dbReference type="PROSITE" id="PS52007">
    <property type="entry name" value="PADR1"/>
    <property type="match status" value="1"/>
</dbReference>
<comment type="caution">
    <text evidence="40">The sequence shown here is derived from an EMBL/GenBank/DDBJ whole genome shotgun (WGS) entry which is preliminary data.</text>
</comment>
<evidence type="ECO:0000256" key="26">
    <source>
        <dbReference type="ARBA" id="ARBA00024164"/>
    </source>
</evidence>
<evidence type="ECO:0000256" key="30">
    <source>
        <dbReference type="ARBA" id="ARBA00048339"/>
    </source>
</evidence>
<protein>
    <recommendedName>
        <fullName evidence="32 33">Poly [ADP-ribose] polymerase</fullName>
        <ecNumber evidence="32">2.4.2.30</ecNumber>
    </recommendedName>
</protein>
<accession>A0ABP0FLC8</accession>
<evidence type="ECO:0000256" key="19">
    <source>
        <dbReference type="ARBA" id="ARBA00023015"/>
    </source>
</evidence>
<dbReference type="SMART" id="SM00292">
    <property type="entry name" value="BRCT"/>
    <property type="match status" value="1"/>
</dbReference>
<keyword evidence="20 32" id="KW-0520">NAD</keyword>
<evidence type="ECO:0000256" key="34">
    <source>
        <dbReference type="SAM" id="MobiDB-lite"/>
    </source>
</evidence>
<feature type="domain" description="PARP catalytic" evidence="37">
    <location>
        <begin position="754"/>
        <end position="984"/>
    </location>
</feature>
<evidence type="ECO:0000256" key="7">
    <source>
        <dbReference type="ARBA" id="ARBA00022533"/>
    </source>
</evidence>
<dbReference type="InterPro" id="IPR049296">
    <property type="entry name" value="PARP1-like_PADR1_N"/>
</dbReference>
<proteinExistence type="inferred from homology"/>
<evidence type="ECO:0000256" key="25">
    <source>
        <dbReference type="ARBA" id="ARBA00024159"/>
    </source>
</evidence>
<evidence type="ECO:0000256" key="18">
    <source>
        <dbReference type="ARBA" id="ARBA00022859"/>
    </source>
</evidence>
<evidence type="ECO:0000259" key="36">
    <source>
        <dbReference type="PROSITE" id="PS50172"/>
    </source>
</evidence>
<evidence type="ECO:0000256" key="15">
    <source>
        <dbReference type="ARBA" id="ARBA00022765"/>
    </source>
</evidence>
<evidence type="ECO:0000256" key="4">
    <source>
        <dbReference type="ARBA" id="ARBA00022454"/>
    </source>
</evidence>
<dbReference type="InterPro" id="IPR004102">
    <property type="entry name" value="Poly(ADP-ribose)pol_reg_dom"/>
</dbReference>
<feature type="domain" description="WGR" evidence="39">
    <location>
        <begin position="505"/>
        <end position="601"/>
    </location>
</feature>
<keyword evidence="18" id="KW-0391">Immunity</keyword>
<dbReference type="InterPro" id="IPR036930">
    <property type="entry name" value="WGR_dom_sf"/>
</dbReference>
<keyword evidence="17 32" id="KW-0862">Zinc</keyword>
<comment type="catalytic activity">
    <reaction evidence="30">
        <text>L-tyrosyl-[protein] + NAD(+) = O-(ADP-D-ribosyl)-L-tyrosyl-[protein] + nicotinamide + H(+)</text>
        <dbReference type="Rhea" id="RHEA:58236"/>
        <dbReference type="Rhea" id="RHEA-COMP:10136"/>
        <dbReference type="Rhea" id="RHEA-COMP:15092"/>
        <dbReference type="ChEBI" id="CHEBI:15378"/>
        <dbReference type="ChEBI" id="CHEBI:17154"/>
        <dbReference type="ChEBI" id="CHEBI:46858"/>
        <dbReference type="ChEBI" id="CHEBI:57540"/>
        <dbReference type="ChEBI" id="CHEBI:142557"/>
    </reaction>
    <physiologicalReaction direction="left-to-right" evidence="30">
        <dbReference type="Rhea" id="RHEA:58237"/>
    </physiologicalReaction>
</comment>
<dbReference type="Pfam" id="PF05406">
    <property type="entry name" value="WGR"/>
    <property type="match status" value="1"/>
</dbReference>
<organism evidence="40 41">
    <name type="scientific">Clavelina lepadiformis</name>
    <name type="common">Light-bulb sea squirt</name>
    <name type="synonym">Ascidia lepadiformis</name>
    <dbReference type="NCBI Taxonomy" id="159417"/>
    <lineage>
        <taxon>Eukaryota</taxon>
        <taxon>Metazoa</taxon>
        <taxon>Chordata</taxon>
        <taxon>Tunicata</taxon>
        <taxon>Ascidiacea</taxon>
        <taxon>Aplousobranchia</taxon>
        <taxon>Clavelinidae</taxon>
        <taxon>Clavelina</taxon>
    </lineage>
</organism>